<dbReference type="Gene3D" id="2.60.60.30">
    <property type="entry name" value="sav2460 like domains"/>
    <property type="match status" value="1"/>
</dbReference>
<proteinExistence type="inferred from homology"/>
<dbReference type="PANTHER" id="PTHR32097">
    <property type="entry name" value="CAMP-BINDING PROTEIN 1-RELATED"/>
    <property type="match status" value="1"/>
</dbReference>
<dbReference type="RefSeq" id="WP_203985731.1">
    <property type="nucleotide sequence ID" value="NZ_BOPG01000002.1"/>
</dbReference>
<protein>
    <recommendedName>
        <fullName evidence="3">VWFA domain-containing protein</fullName>
    </recommendedName>
</protein>
<dbReference type="PROSITE" id="PS50234">
    <property type="entry name" value="VWFA"/>
    <property type="match status" value="1"/>
</dbReference>
<organism evidence="4 5">
    <name type="scientific">Virgisporangium aurantiacum</name>
    <dbReference type="NCBI Taxonomy" id="175570"/>
    <lineage>
        <taxon>Bacteria</taxon>
        <taxon>Bacillati</taxon>
        <taxon>Actinomycetota</taxon>
        <taxon>Actinomycetes</taxon>
        <taxon>Micromonosporales</taxon>
        <taxon>Micromonosporaceae</taxon>
        <taxon>Virgisporangium</taxon>
    </lineage>
</organism>
<feature type="domain" description="VWFA" evidence="3">
    <location>
        <begin position="276"/>
        <end position="473"/>
    </location>
</feature>
<comment type="caution">
    <text evidence="4">The sequence shown here is derived from an EMBL/GenBank/DDBJ whole genome shotgun (WGS) entry which is preliminary data.</text>
</comment>
<keyword evidence="5" id="KW-1185">Reference proteome</keyword>
<dbReference type="InterPro" id="IPR051324">
    <property type="entry name" value="Stress/Tellurium_Resist"/>
</dbReference>
<dbReference type="InterPro" id="IPR019303">
    <property type="entry name" value="vWA_TerF_C"/>
</dbReference>
<dbReference type="InterPro" id="IPR036465">
    <property type="entry name" value="vWFA_dom_sf"/>
</dbReference>
<dbReference type="Proteomes" id="UP000612585">
    <property type="component" value="Unassembled WGS sequence"/>
</dbReference>
<evidence type="ECO:0000313" key="5">
    <source>
        <dbReference type="Proteomes" id="UP000612585"/>
    </source>
</evidence>
<dbReference type="InterPro" id="IPR002035">
    <property type="entry name" value="VWF_A"/>
</dbReference>
<accession>A0A8J4DY09</accession>
<reference evidence="4" key="1">
    <citation type="submission" date="2021-01" db="EMBL/GenBank/DDBJ databases">
        <title>Whole genome shotgun sequence of Virgisporangium aurantiacum NBRC 16421.</title>
        <authorList>
            <person name="Komaki H."/>
            <person name="Tamura T."/>
        </authorList>
    </citation>
    <scope>NUCLEOTIDE SEQUENCE</scope>
    <source>
        <strain evidence="4">NBRC 16421</strain>
    </source>
</reference>
<dbReference type="SUPFAM" id="SSF53300">
    <property type="entry name" value="vWA-like"/>
    <property type="match status" value="1"/>
</dbReference>
<evidence type="ECO:0000313" key="4">
    <source>
        <dbReference type="EMBL" id="GIJ52602.1"/>
    </source>
</evidence>
<evidence type="ECO:0000256" key="2">
    <source>
        <dbReference type="SAM" id="MobiDB-lite"/>
    </source>
</evidence>
<comment type="similarity">
    <text evidence="1">Belongs to the CAPAB/TerDEXZ family.</text>
</comment>
<dbReference type="CDD" id="cd06974">
    <property type="entry name" value="TerD_like"/>
    <property type="match status" value="1"/>
</dbReference>
<dbReference type="PANTHER" id="PTHR32097:SF4">
    <property type="entry name" value="GENERAL STRESS PROTEIN 16U"/>
    <property type="match status" value="1"/>
</dbReference>
<dbReference type="Pfam" id="PF02342">
    <property type="entry name" value="TerD"/>
    <property type="match status" value="1"/>
</dbReference>
<dbReference type="Pfam" id="PF10138">
    <property type="entry name" value="vWA-TerF-like"/>
    <property type="match status" value="1"/>
</dbReference>
<dbReference type="SMART" id="SM00327">
    <property type="entry name" value="VWA"/>
    <property type="match status" value="1"/>
</dbReference>
<dbReference type="InterPro" id="IPR003325">
    <property type="entry name" value="TerD"/>
</dbReference>
<name>A0A8J4DY09_9ACTN</name>
<feature type="compositionally biased region" description="Pro residues" evidence="2">
    <location>
        <begin position="175"/>
        <end position="215"/>
    </location>
</feature>
<dbReference type="EMBL" id="BOPG01000002">
    <property type="protein sequence ID" value="GIJ52602.1"/>
    <property type="molecule type" value="Genomic_DNA"/>
</dbReference>
<dbReference type="AlphaFoldDB" id="A0A8J4DY09"/>
<feature type="region of interest" description="Disordered" evidence="2">
    <location>
        <begin position="173"/>
        <end position="215"/>
    </location>
</feature>
<evidence type="ECO:0000259" key="3">
    <source>
        <dbReference type="PROSITE" id="PS50234"/>
    </source>
</evidence>
<sequence length="491" mass="51737">MSPQTLTKGGNAPVPTGEIRVVARWRRAAGTPELDLTGLLLGGSGKVRSDADMVFYNQPRHPSGAATLEATPDAGTLRVSLPAVPADVAKILLAVSVHGSTLDGVSDLHLTVEDGAGAAALRFDVTDTAGLAAVVLGELYRRGDAWKLRAVGQGWSAGLDGLAAAYGISVDAPEQAPPAPPAPLQAPPPAPQAPLAPQAPPAAPQAFVPPPVAPPAPPVAPPAPLAAPPAVGIPAPDATAAQEERLPVDMRKRLSMRKQIVNVVLTKKGLVGLQARVILVLDASGSMTTLYGDGTVARVVERIAAVGARLTPDGVLPAWTFASNAAQLPHLTIGDLPRWIKLHVREGQMKLMPRSRPLYRSDGTVDMREIGIQNEEQKVMTDIIRVVSGLPPGPPAFVLFFSDGGIYRDTEIEQILRDAAGLPIFWQFIGLGNEDYGVLEKLDTLAGRVVDNAGFFAVDDIDRIGDEELYERLLTEFPLWLTAARAAGVLR</sequence>
<gene>
    <name evidence="4" type="ORF">Vau01_001180</name>
</gene>
<evidence type="ECO:0000256" key="1">
    <source>
        <dbReference type="ARBA" id="ARBA00008775"/>
    </source>
</evidence>